<protein>
    <recommendedName>
        <fullName evidence="11">Plastid light harvesting protein</fullName>
    </recommendedName>
</protein>
<feature type="binding site" evidence="7">
    <location>
        <position position="70"/>
    </location>
    <ligand>
        <name>chlorophyll a</name>
        <dbReference type="ChEBI" id="CHEBI:58416"/>
        <label>1</label>
    </ligand>
</feature>
<reference evidence="9" key="1">
    <citation type="submission" date="2021-11" db="EMBL/GenBank/DDBJ databases">
        <authorList>
            <consortium name="Genoscope - CEA"/>
            <person name="William W."/>
        </authorList>
    </citation>
    <scope>NUCLEOTIDE SEQUENCE</scope>
</reference>
<feature type="binding site" description="axial binding residue" evidence="7">
    <location>
        <position position="72"/>
    </location>
    <ligand>
        <name>chlorophyll b</name>
        <dbReference type="ChEBI" id="CHEBI:61721"/>
        <label>1</label>
    </ligand>
    <ligandPart>
        <name>Mg</name>
        <dbReference type="ChEBI" id="CHEBI:25107"/>
    </ligandPart>
</feature>
<comment type="caution">
    <text evidence="9">The sequence shown here is derived from an EMBL/GenBank/DDBJ whole genome shotgun (WGS) entry which is preliminary data.</text>
</comment>
<proteinExistence type="inferred from homology"/>
<evidence type="ECO:0000256" key="2">
    <source>
        <dbReference type="ARBA" id="ARBA00004229"/>
    </source>
</evidence>
<dbReference type="InterPro" id="IPR022796">
    <property type="entry name" value="Chloroa_b-bind"/>
</dbReference>
<evidence type="ECO:0000313" key="9">
    <source>
        <dbReference type="EMBL" id="CAH0372454.1"/>
    </source>
</evidence>
<feature type="binding site" evidence="7">
    <location>
        <position position="172"/>
    </location>
    <ligand>
        <name>chlorophyll a</name>
        <dbReference type="ChEBI" id="CHEBI:58416"/>
        <label>1</label>
    </ligand>
</feature>
<evidence type="ECO:0000256" key="1">
    <source>
        <dbReference type="ARBA" id="ARBA00004022"/>
    </source>
</evidence>
<name>A0A8J2STB0_9STRA</name>
<dbReference type="GO" id="GO:0009765">
    <property type="term" value="P:photosynthesis, light harvesting"/>
    <property type="evidence" value="ECO:0007669"/>
    <property type="project" value="InterPro"/>
</dbReference>
<keyword evidence="7" id="KW-0148">Chlorophyll</keyword>
<feature type="binding site" evidence="7">
    <location>
        <position position="67"/>
    </location>
    <ligand>
        <name>chlorophyll a</name>
        <dbReference type="ChEBI" id="CHEBI:58416"/>
        <label>1</label>
    </ligand>
</feature>
<feature type="binding site" evidence="7">
    <location>
        <position position="52"/>
    </location>
    <ligand>
        <name>chlorophyll a</name>
        <dbReference type="ChEBI" id="CHEBI:58416"/>
        <label>1</label>
    </ligand>
</feature>
<feature type="binding site" evidence="7">
    <location>
        <position position="46"/>
    </location>
    <ligand>
        <name>chlorophyll a</name>
        <dbReference type="ChEBI" id="CHEBI:58416"/>
        <label>1</label>
    </ligand>
</feature>
<feature type="binding site" description="axial binding residue" evidence="7">
    <location>
        <position position="127"/>
    </location>
    <ligand>
        <name>chlorophyll b</name>
        <dbReference type="ChEBI" id="CHEBI:61721"/>
        <label>1</label>
    </ligand>
    <ligandPart>
        <name>Mg</name>
        <dbReference type="ChEBI" id="CHEBI:25107"/>
    </ligandPart>
</feature>
<dbReference type="Gene3D" id="1.10.3460.10">
    <property type="entry name" value="Chlorophyll a/b binding protein domain"/>
    <property type="match status" value="1"/>
</dbReference>
<organism evidence="9 10">
    <name type="scientific">Pelagomonas calceolata</name>
    <dbReference type="NCBI Taxonomy" id="35677"/>
    <lineage>
        <taxon>Eukaryota</taxon>
        <taxon>Sar</taxon>
        <taxon>Stramenopiles</taxon>
        <taxon>Ochrophyta</taxon>
        <taxon>Pelagophyceae</taxon>
        <taxon>Pelagomonadales</taxon>
        <taxon>Pelagomonadaceae</taxon>
        <taxon>Pelagomonas</taxon>
    </lineage>
</organism>
<dbReference type="GO" id="GO:0009507">
    <property type="term" value="C:chloroplast"/>
    <property type="evidence" value="ECO:0007669"/>
    <property type="project" value="UniProtKB-SubCell"/>
</dbReference>
<sequence>MTARSGKLLVALLVAPAAALAPNFGPTAPALDGMPGIGKETGDKAWDPYGFSLKASSETLGWFRAAEIKHGRVAMLAFTGFCVQGAGLGNIPLTPGAAPLSSKPFEALGQVPAAGIAQIVMTIGLIELYSESVKPHYTQGGQPGYLPIIAPSGLADGGVDLRAANKELKNGRLAMIGVMGFFAAAAVPGSVPALGAYAASEGPSSGGGRLGPSPAAPIIVVFVSDALGPRRSYPGLCALGRAVGRGPCVKSRQP</sequence>
<keyword evidence="5" id="KW-0602">Photosynthesis</keyword>
<dbReference type="Proteomes" id="UP000789595">
    <property type="component" value="Unassembled WGS sequence"/>
</dbReference>
<dbReference type="Pfam" id="PF00504">
    <property type="entry name" value="Chloroa_b-bind"/>
    <property type="match status" value="1"/>
</dbReference>
<evidence type="ECO:0000256" key="4">
    <source>
        <dbReference type="ARBA" id="ARBA00022528"/>
    </source>
</evidence>
<comment type="function">
    <text evidence="1">The light-harvesting complex (LHC) functions as a light receptor, it captures and delivers excitation energy to photosystems with which it is closely associated. Energy is transferred from the carotenoid and chlorophyll C (or B) to chlorophyll A and the photosynthetic reaction centers where it is used to synthesize ATP and reducing power.</text>
</comment>
<dbReference type="PANTHER" id="PTHR21649">
    <property type="entry name" value="CHLOROPHYLL A/B BINDING PROTEIN"/>
    <property type="match status" value="1"/>
</dbReference>
<dbReference type="OrthoDB" id="423598at2759"/>
<feature type="signal peptide" evidence="8">
    <location>
        <begin position="1"/>
        <end position="19"/>
    </location>
</feature>
<comment type="similarity">
    <text evidence="3">Belongs to the fucoxanthin chlorophyll protein family.</text>
</comment>
<dbReference type="EMBL" id="CAKKNE010000003">
    <property type="protein sequence ID" value="CAH0372454.1"/>
    <property type="molecule type" value="Genomic_DNA"/>
</dbReference>
<evidence type="ECO:0000313" key="10">
    <source>
        <dbReference type="Proteomes" id="UP000789595"/>
    </source>
</evidence>
<keyword evidence="7" id="KW-0157">Chromophore</keyword>
<evidence type="ECO:0008006" key="11">
    <source>
        <dbReference type="Google" id="ProtNLM"/>
    </source>
</evidence>
<dbReference type="SUPFAM" id="SSF103511">
    <property type="entry name" value="Chlorophyll a-b binding protein"/>
    <property type="match status" value="1"/>
</dbReference>
<dbReference type="AlphaFoldDB" id="A0A8J2STB0"/>
<dbReference type="GO" id="GO:0016168">
    <property type="term" value="F:chlorophyll binding"/>
    <property type="evidence" value="ECO:0007669"/>
    <property type="project" value="UniProtKB-KW"/>
</dbReference>
<evidence type="ECO:0000256" key="7">
    <source>
        <dbReference type="PIRSR" id="PIRSR601344-1"/>
    </source>
</evidence>
<keyword evidence="6" id="KW-0934">Plastid</keyword>
<feature type="binding site" evidence="7">
    <location>
        <position position="166"/>
    </location>
    <ligand>
        <name>chlorophyll a</name>
        <dbReference type="ChEBI" id="CHEBI:58416"/>
        <label>1</label>
    </ligand>
</feature>
<feature type="chain" id="PRO_5035149030" description="Plastid light harvesting protein" evidence="8">
    <location>
        <begin position="20"/>
        <end position="254"/>
    </location>
</feature>
<gene>
    <name evidence="9" type="ORF">PECAL_3P24530</name>
</gene>
<evidence type="ECO:0000256" key="3">
    <source>
        <dbReference type="ARBA" id="ARBA00005933"/>
    </source>
</evidence>
<dbReference type="InterPro" id="IPR001344">
    <property type="entry name" value="Chloro_AB-bd_pln"/>
</dbReference>
<keyword evidence="4" id="KW-0150">Chloroplast</keyword>
<evidence type="ECO:0000256" key="8">
    <source>
        <dbReference type="SAM" id="SignalP"/>
    </source>
</evidence>
<feature type="binding site" evidence="7">
    <location>
        <position position="108"/>
    </location>
    <ligand>
        <name>chlorophyll a</name>
        <dbReference type="ChEBI" id="CHEBI:58416"/>
        <label>1</label>
    </ligand>
</feature>
<keyword evidence="8" id="KW-0732">Signal</keyword>
<feature type="binding site" evidence="7">
    <location>
        <position position="167"/>
    </location>
    <ligand>
        <name>chlorophyll a</name>
        <dbReference type="ChEBI" id="CHEBI:58416"/>
        <label>1</label>
    </ligand>
</feature>
<accession>A0A8J2STB0</accession>
<feature type="binding site" evidence="7">
    <location>
        <position position="170"/>
    </location>
    <ligand>
        <name>chlorophyll a</name>
        <dbReference type="ChEBI" id="CHEBI:58416"/>
        <label>1</label>
    </ligand>
</feature>
<dbReference type="GO" id="GO:0016020">
    <property type="term" value="C:membrane"/>
    <property type="evidence" value="ECO:0007669"/>
    <property type="project" value="InterPro"/>
</dbReference>
<comment type="subcellular location">
    <subcellularLocation>
        <location evidence="2">Plastid</location>
        <location evidence="2">Chloroplast</location>
    </subcellularLocation>
</comment>
<evidence type="ECO:0000256" key="6">
    <source>
        <dbReference type="ARBA" id="ARBA00022640"/>
    </source>
</evidence>
<evidence type="ECO:0000256" key="5">
    <source>
        <dbReference type="ARBA" id="ARBA00022531"/>
    </source>
</evidence>
<keyword evidence="10" id="KW-1185">Reference proteome</keyword>